<feature type="transmembrane region" description="Helical" evidence="1">
    <location>
        <begin position="31"/>
        <end position="57"/>
    </location>
</feature>
<dbReference type="Proteomes" id="UP000183200">
    <property type="component" value="Unassembled WGS sequence"/>
</dbReference>
<feature type="transmembrane region" description="Helical" evidence="1">
    <location>
        <begin position="69"/>
        <end position="86"/>
    </location>
</feature>
<dbReference type="AlphaFoldDB" id="A0A1H0AQ39"/>
<keyword evidence="3" id="KW-1185">Reference proteome</keyword>
<protein>
    <submittedName>
        <fullName evidence="2">Uncharacterized protein</fullName>
    </submittedName>
</protein>
<dbReference type="RefSeq" id="WP_074610327.1">
    <property type="nucleotide sequence ID" value="NZ_FNGY01000007.1"/>
</dbReference>
<evidence type="ECO:0000256" key="1">
    <source>
        <dbReference type="SAM" id="Phobius"/>
    </source>
</evidence>
<organism evidence="2 3">
    <name type="scientific">Pedobacter steynii</name>
    <dbReference type="NCBI Taxonomy" id="430522"/>
    <lineage>
        <taxon>Bacteria</taxon>
        <taxon>Pseudomonadati</taxon>
        <taxon>Bacteroidota</taxon>
        <taxon>Sphingobacteriia</taxon>
        <taxon>Sphingobacteriales</taxon>
        <taxon>Sphingobacteriaceae</taxon>
        <taxon>Pedobacter</taxon>
    </lineage>
</organism>
<dbReference type="EMBL" id="FNGY01000007">
    <property type="protein sequence ID" value="SDN35511.1"/>
    <property type="molecule type" value="Genomic_DNA"/>
</dbReference>
<gene>
    <name evidence="2" type="ORF">SAMN05421820_107165</name>
</gene>
<keyword evidence="1" id="KW-0472">Membrane</keyword>
<proteinExistence type="predicted"/>
<reference evidence="3" key="1">
    <citation type="submission" date="2016-10" db="EMBL/GenBank/DDBJ databases">
        <authorList>
            <person name="Varghese N."/>
            <person name="Submissions S."/>
        </authorList>
    </citation>
    <scope>NUCLEOTIDE SEQUENCE [LARGE SCALE GENOMIC DNA]</scope>
    <source>
        <strain evidence="3">DSM 19110</strain>
    </source>
</reference>
<keyword evidence="1" id="KW-0812">Transmembrane</keyword>
<accession>A0A1H0AQ39</accession>
<sequence>MISAGKMNFFFEYIYYRITQLFFKRDGRTGFTGIAIISLMQTLFVEAILIGIGNRVIAASTRALHAKQFGYIGAAIALYFMIYNYKKYNGKYNKYRYYWKEETKETRLLKGCYILLAFLFPIALVIIFGVHWEK</sequence>
<name>A0A1H0AQ39_9SPHI</name>
<dbReference type="OrthoDB" id="776025at2"/>
<feature type="transmembrane region" description="Helical" evidence="1">
    <location>
        <begin position="107"/>
        <end position="132"/>
    </location>
</feature>
<keyword evidence="1" id="KW-1133">Transmembrane helix</keyword>
<evidence type="ECO:0000313" key="3">
    <source>
        <dbReference type="Proteomes" id="UP000183200"/>
    </source>
</evidence>
<evidence type="ECO:0000313" key="2">
    <source>
        <dbReference type="EMBL" id="SDN35511.1"/>
    </source>
</evidence>